<evidence type="ECO:0000256" key="3">
    <source>
        <dbReference type="ARBA" id="ARBA00022801"/>
    </source>
</evidence>
<gene>
    <name evidence="6" type="ORF">DPV83_02450</name>
</gene>
<sequence length="213" mass="24043">MNIEIIPVTAFQQNCSLIWDDEKKAAIIDPGGEAEKLIKRIEELGLNLQVILLTHGHLDHVGAAEKLKQHFNVQIWGSNSQDDYWFKNLPQQSEKFGMLFEVSAFEPDRWLDQEGETLNIGDFTFEVLHLPGHTPGHIGFIEHQKRIAFTGDVLFKNGIGRTDFPGGSYEEILSSIRNKLYPLGDDMIVVPGHGPYTTIGEEKRTNPYVKASE</sequence>
<dbReference type="AlphaFoldDB" id="A0A8B2U3H5"/>
<evidence type="ECO:0000259" key="5">
    <source>
        <dbReference type="SMART" id="SM00849"/>
    </source>
</evidence>
<dbReference type="Pfam" id="PF00753">
    <property type="entry name" value="Lactamase_B"/>
    <property type="match status" value="1"/>
</dbReference>
<keyword evidence="3 6" id="KW-0378">Hydrolase</keyword>
<dbReference type="InterPro" id="IPR036866">
    <property type="entry name" value="RibonucZ/Hydroxyglut_hydro"/>
</dbReference>
<evidence type="ECO:0000256" key="2">
    <source>
        <dbReference type="ARBA" id="ARBA00022723"/>
    </source>
</evidence>
<accession>A0A8B2U3H5</accession>
<dbReference type="Proteomes" id="UP000253998">
    <property type="component" value="Unassembled WGS sequence"/>
</dbReference>
<keyword evidence="2" id="KW-0479">Metal-binding</keyword>
<dbReference type="InterPro" id="IPR051453">
    <property type="entry name" value="MBL_Glyoxalase_II"/>
</dbReference>
<dbReference type="GO" id="GO:0046872">
    <property type="term" value="F:metal ion binding"/>
    <property type="evidence" value="ECO:0007669"/>
    <property type="project" value="UniProtKB-KW"/>
</dbReference>
<comment type="caution">
    <text evidence="6">The sequence shown here is derived from an EMBL/GenBank/DDBJ whole genome shotgun (WGS) entry which is preliminary data.</text>
</comment>
<dbReference type="InterPro" id="IPR001279">
    <property type="entry name" value="Metallo-B-lactamas"/>
</dbReference>
<dbReference type="SMART" id="SM00849">
    <property type="entry name" value="Lactamase_B"/>
    <property type="match status" value="1"/>
</dbReference>
<keyword evidence="4" id="KW-0862">Zinc</keyword>
<dbReference type="PANTHER" id="PTHR46233:SF3">
    <property type="entry name" value="HYDROXYACYLGLUTATHIONE HYDROLASE GLOC"/>
    <property type="match status" value="1"/>
</dbReference>
<dbReference type="RefSeq" id="WP_111294793.1">
    <property type="nucleotide sequence ID" value="NZ_QEPM01000001.1"/>
</dbReference>
<dbReference type="EMBL" id="QEPM01000001">
    <property type="protein sequence ID" value="RDE72490.1"/>
    <property type="molecule type" value="Genomic_DNA"/>
</dbReference>
<proteinExistence type="predicted"/>
<evidence type="ECO:0000313" key="6">
    <source>
        <dbReference type="EMBL" id="RDE72490.1"/>
    </source>
</evidence>
<dbReference type="SUPFAM" id="SSF56281">
    <property type="entry name" value="Metallo-hydrolase/oxidoreductase"/>
    <property type="match status" value="1"/>
</dbReference>
<evidence type="ECO:0000256" key="1">
    <source>
        <dbReference type="ARBA" id="ARBA00001947"/>
    </source>
</evidence>
<dbReference type="PANTHER" id="PTHR46233">
    <property type="entry name" value="HYDROXYACYLGLUTATHIONE HYDROLASE GLOC"/>
    <property type="match status" value="1"/>
</dbReference>
<evidence type="ECO:0000256" key="4">
    <source>
        <dbReference type="ARBA" id="ARBA00022833"/>
    </source>
</evidence>
<protein>
    <submittedName>
        <fullName evidence="6">MBL fold metallo-hydrolase</fullName>
    </submittedName>
</protein>
<dbReference type="CDD" id="cd07737">
    <property type="entry name" value="YcbL-like_MBL-fold"/>
    <property type="match status" value="1"/>
</dbReference>
<dbReference type="GO" id="GO:0016787">
    <property type="term" value="F:hydrolase activity"/>
    <property type="evidence" value="ECO:0007669"/>
    <property type="project" value="UniProtKB-KW"/>
</dbReference>
<reference evidence="6 7" key="1">
    <citation type="submission" date="2018-05" db="EMBL/GenBank/DDBJ databases">
        <title>Draft Genome Sequences for a Diverse set of 7 Haemophilus Species.</title>
        <authorList>
            <person name="Nichols M."/>
            <person name="Topaz N."/>
            <person name="Wang X."/>
            <person name="Wang X."/>
            <person name="Boxrud D."/>
        </authorList>
    </citation>
    <scope>NUCLEOTIDE SEQUENCE [LARGE SCALE GENOMIC DNA]</scope>
    <source>
        <strain evidence="6 7">C2001002503</strain>
    </source>
</reference>
<dbReference type="Gene3D" id="3.60.15.10">
    <property type="entry name" value="Ribonuclease Z/Hydroxyacylglutathione hydrolase-like"/>
    <property type="match status" value="1"/>
</dbReference>
<comment type="cofactor">
    <cofactor evidence="1">
        <name>Zn(2+)</name>
        <dbReference type="ChEBI" id="CHEBI:29105"/>
    </cofactor>
</comment>
<feature type="domain" description="Metallo-beta-lactamase" evidence="5">
    <location>
        <begin position="12"/>
        <end position="193"/>
    </location>
</feature>
<organism evidence="6 7">
    <name type="scientific">Aggregatibacter segnis</name>
    <dbReference type="NCBI Taxonomy" id="739"/>
    <lineage>
        <taxon>Bacteria</taxon>
        <taxon>Pseudomonadati</taxon>
        <taxon>Pseudomonadota</taxon>
        <taxon>Gammaproteobacteria</taxon>
        <taxon>Pasteurellales</taxon>
        <taxon>Pasteurellaceae</taxon>
        <taxon>Aggregatibacter</taxon>
    </lineage>
</organism>
<evidence type="ECO:0000313" key="7">
    <source>
        <dbReference type="Proteomes" id="UP000253998"/>
    </source>
</evidence>
<name>A0A8B2U3H5_9PAST</name>